<evidence type="ECO:0000259" key="8">
    <source>
        <dbReference type="Pfam" id="PF08281"/>
    </source>
</evidence>
<reference evidence="9 10" key="1">
    <citation type="journal article" date="2016" name="Sci. Rep.">
        <title>Complete genome sequence and transcriptomic analysis of a novel marine strain Bacillus weihaiensis reveals the mechanism of brown algae degradation.</title>
        <authorList>
            <person name="Zhu Y."/>
            <person name="Chen P."/>
            <person name="Bao Y."/>
            <person name="Men Y."/>
            <person name="Zeng Y."/>
            <person name="Yang J."/>
            <person name="Sun J."/>
            <person name="Sun Y."/>
        </authorList>
    </citation>
    <scope>NUCLEOTIDE SEQUENCE [LARGE SCALE GENOMIC DNA]</scope>
    <source>
        <strain evidence="9 10">Alg07</strain>
    </source>
</reference>
<feature type="domain" description="RNA polymerase sigma-70 region 2" evidence="7">
    <location>
        <begin position="8"/>
        <end position="74"/>
    </location>
</feature>
<dbReference type="GO" id="GO:0006352">
    <property type="term" value="P:DNA-templated transcription initiation"/>
    <property type="evidence" value="ECO:0007669"/>
    <property type="project" value="InterPro"/>
</dbReference>
<proteinExistence type="inferred from homology"/>
<dbReference type="GO" id="GO:0016987">
    <property type="term" value="F:sigma factor activity"/>
    <property type="evidence" value="ECO:0007669"/>
    <property type="project" value="UniProtKB-KW"/>
</dbReference>
<keyword evidence="4 6" id="KW-0238">DNA-binding</keyword>
<keyword evidence="10" id="KW-1185">Reference proteome</keyword>
<protein>
    <recommendedName>
        <fullName evidence="6">RNA polymerase sigma factor</fullName>
    </recommendedName>
</protein>
<dbReference type="PROSITE" id="PS01063">
    <property type="entry name" value="SIGMA70_ECF"/>
    <property type="match status" value="1"/>
</dbReference>
<keyword evidence="2 6" id="KW-0805">Transcription regulation</keyword>
<dbReference type="CDD" id="cd06171">
    <property type="entry name" value="Sigma70_r4"/>
    <property type="match status" value="1"/>
</dbReference>
<dbReference type="Gene3D" id="1.10.10.10">
    <property type="entry name" value="Winged helix-like DNA-binding domain superfamily/Winged helix DNA-binding domain"/>
    <property type="match status" value="1"/>
</dbReference>
<name>A0A1L3MX48_9BACI</name>
<dbReference type="SUPFAM" id="SSF88659">
    <property type="entry name" value="Sigma3 and sigma4 domains of RNA polymerase sigma factors"/>
    <property type="match status" value="1"/>
</dbReference>
<gene>
    <name evidence="9" type="ORF">A9C19_02405</name>
</gene>
<dbReference type="InterPro" id="IPR013249">
    <property type="entry name" value="RNA_pol_sigma70_r4_t2"/>
</dbReference>
<dbReference type="EMBL" id="CP016020">
    <property type="protein sequence ID" value="APH06921.1"/>
    <property type="molecule type" value="Genomic_DNA"/>
</dbReference>
<keyword evidence="5 6" id="KW-0804">Transcription</keyword>
<dbReference type="InterPro" id="IPR039425">
    <property type="entry name" value="RNA_pol_sigma-70-like"/>
</dbReference>
<dbReference type="PANTHER" id="PTHR43133">
    <property type="entry name" value="RNA POLYMERASE ECF-TYPE SIGMA FACTO"/>
    <property type="match status" value="1"/>
</dbReference>
<dbReference type="GO" id="GO:0003677">
    <property type="term" value="F:DNA binding"/>
    <property type="evidence" value="ECO:0007669"/>
    <property type="project" value="UniProtKB-KW"/>
</dbReference>
<dbReference type="NCBIfam" id="TIGR02937">
    <property type="entry name" value="sigma70-ECF"/>
    <property type="match status" value="1"/>
</dbReference>
<evidence type="ECO:0000256" key="3">
    <source>
        <dbReference type="ARBA" id="ARBA00023082"/>
    </source>
</evidence>
<dbReference type="InterPro" id="IPR014284">
    <property type="entry name" value="RNA_pol_sigma-70_dom"/>
</dbReference>
<dbReference type="InterPro" id="IPR000838">
    <property type="entry name" value="RNA_pol_sigma70_ECF_CS"/>
</dbReference>
<feature type="domain" description="RNA polymerase sigma factor 70 region 4 type 2" evidence="8">
    <location>
        <begin position="106"/>
        <end position="157"/>
    </location>
</feature>
<dbReference type="Pfam" id="PF08281">
    <property type="entry name" value="Sigma70_r4_2"/>
    <property type="match status" value="1"/>
</dbReference>
<keyword evidence="3 6" id="KW-0731">Sigma factor</keyword>
<dbReference type="PANTHER" id="PTHR43133:SF60">
    <property type="entry name" value="RNA POLYMERASE SIGMA FACTOR SIGV"/>
    <property type="match status" value="1"/>
</dbReference>
<dbReference type="OrthoDB" id="2470848at2"/>
<dbReference type="InterPro" id="IPR007627">
    <property type="entry name" value="RNA_pol_sigma70_r2"/>
</dbReference>
<evidence type="ECO:0000256" key="5">
    <source>
        <dbReference type="ARBA" id="ARBA00023163"/>
    </source>
</evidence>
<dbReference type="AlphaFoldDB" id="A0A1L3MX48"/>
<evidence type="ECO:0000256" key="1">
    <source>
        <dbReference type="ARBA" id="ARBA00010641"/>
    </source>
</evidence>
<dbReference type="KEGG" id="bwh:A9C19_02405"/>
<evidence type="ECO:0000256" key="4">
    <source>
        <dbReference type="ARBA" id="ARBA00023125"/>
    </source>
</evidence>
<dbReference type="SUPFAM" id="SSF88946">
    <property type="entry name" value="Sigma2 domain of RNA polymerase sigma factors"/>
    <property type="match status" value="1"/>
</dbReference>
<evidence type="ECO:0000313" key="10">
    <source>
        <dbReference type="Proteomes" id="UP000181936"/>
    </source>
</evidence>
<evidence type="ECO:0000256" key="6">
    <source>
        <dbReference type="RuleBase" id="RU000716"/>
    </source>
</evidence>
<evidence type="ECO:0000259" key="7">
    <source>
        <dbReference type="Pfam" id="PF04542"/>
    </source>
</evidence>
<accession>A0A1L3MX48</accession>
<evidence type="ECO:0000313" key="9">
    <source>
        <dbReference type="EMBL" id="APH06921.1"/>
    </source>
</evidence>
<dbReference type="GO" id="GO:0006950">
    <property type="term" value="P:response to stress"/>
    <property type="evidence" value="ECO:0007669"/>
    <property type="project" value="UniProtKB-ARBA"/>
</dbReference>
<dbReference type="InterPro" id="IPR013324">
    <property type="entry name" value="RNA_pol_sigma_r3/r4-like"/>
</dbReference>
<sequence>MEVWIEDIYEQYYLDVYRFLICFTGHKDDAEDLTQEVFIRVLKCYSTFNNECHLKTWILSIAKHIAIDQLRRRKFLSIFKDSFFKQLPSSKKLPEEQVQENEEKKLLYTAILHLKPSYRAVVILRGINELTIKETAEILGCKEGKVKIDYYRAIQQLKRKLHIQGEEVFTGAN</sequence>
<dbReference type="STRING" id="1547283.A9C19_02405"/>
<dbReference type="InterPro" id="IPR013325">
    <property type="entry name" value="RNA_pol_sigma_r2"/>
</dbReference>
<organism evidence="9 10">
    <name type="scientific">Bacillus weihaiensis</name>
    <dbReference type="NCBI Taxonomy" id="1547283"/>
    <lineage>
        <taxon>Bacteria</taxon>
        <taxon>Bacillati</taxon>
        <taxon>Bacillota</taxon>
        <taxon>Bacilli</taxon>
        <taxon>Bacillales</taxon>
        <taxon>Bacillaceae</taxon>
        <taxon>Bacillus</taxon>
    </lineage>
</organism>
<comment type="similarity">
    <text evidence="1 6">Belongs to the sigma-70 factor family. ECF subfamily.</text>
</comment>
<dbReference type="InterPro" id="IPR036388">
    <property type="entry name" value="WH-like_DNA-bd_sf"/>
</dbReference>
<evidence type="ECO:0000256" key="2">
    <source>
        <dbReference type="ARBA" id="ARBA00023015"/>
    </source>
</evidence>
<dbReference type="Pfam" id="PF04542">
    <property type="entry name" value="Sigma70_r2"/>
    <property type="match status" value="1"/>
</dbReference>
<dbReference type="Gene3D" id="1.10.1740.10">
    <property type="match status" value="1"/>
</dbReference>
<dbReference type="Proteomes" id="UP000181936">
    <property type="component" value="Chromosome"/>
</dbReference>